<protein>
    <recommendedName>
        <fullName evidence="6">Transmembrane protein</fullName>
    </recommendedName>
</protein>
<accession>U6N862</accession>
<evidence type="ECO:0000256" key="1">
    <source>
        <dbReference type="SAM" id="Coils"/>
    </source>
</evidence>
<dbReference type="RefSeq" id="XP_013438507.1">
    <property type="nucleotide sequence ID" value="XM_013583053.1"/>
</dbReference>
<evidence type="ECO:0000313" key="5">
    <source>
        <dbReference type="Proteomes" id="UP000030754"/>
    </source>
</evidence>
<feature type="region of interest" description="Disordered" evidence="2">
    <location>
        <begin position="85"/>
        <end position="135"/>
    </location>
</feature>
<reference evidence="4" key="1">
    <citation type="submission" date="2013-10" db="EMBL/GenBank/DDBJ databases">
        <title>Genomic analysis of the causative agents of coccidiosis in chickens.</title>
        <authorList>
            <person name="Reid A.J."/>
            <person name="Blake D."/>
            <person name="Billington K."/>
            <person name="Browne H."/>
            <person name="Dunn M."/>
            <person name="Hung S."/>
            <person name="Kawahara F."/>
            <person name="Miranda-Saavedra D."/>
            <person name="Mourier T."/>
            <person name="Nagra H."/>
            <person name="Otto T.D."/>
            <person name="Rawlings N."/>
            <person name="Sanchez A."/>
            <person name="Sanders M."/>
            <person name="Subramaniam C."/>
            <person name="Tay Y."/>
            <person name="Dear P."/>
            <person name="Doerig C."/>
            <person name="Gruber A."/>
            <person name="Parkinson J."/>
            <person name="Shirley M."/>
            <person name="Wan K.L."/>
            <person name="Berriman M."/>
            <person name="Tomley F."/>
            <person name="Pain A."/>
        </authorList>
    </citation>
    <scope>NUCLEOTIDE SEQUENCE [LARGE SCALE GENOMIC DNA]</scope>
    <source>
        <strain evidence="4">Houghton</strain>
    </source>
</reference>
<dbReference type="Proteomes" id="UP000030754">
    <property type="component" value="Unassembled WGS sequence"/>
</dbReference>
<evidence type="ECO:0008006" key="6">
    <source>
        <dbReference type="Google" id="ProtNLM"/>
    </source>
</evidence>
<feature type="compositionally biased region" description="Basic and acidic residues" evidence="2">
    <location>
        <begin position="111"/>
        <end position="135"/>
    </location>
</feature>
<keyword evidence="3" id="KW-0472">Membrane</keyword>
<sequence length="664" mass="73944">MTTWTKSLHDEDLQSLDTATYSDSAHTDNGAAEPEALDSFQVQLQSAEASQKAKVKTSVGVVLLLLLASGLLAGKAILPPLPGKDVLGKNEPPPHPSVESREAQQALNAVEAREEEQRKPSDRAREEDAAEKALAPREALMQRKLEKIQELFASAESFVYVIATEEAETLADNVEQQLVKAQSLSREPGKLEAVEECLQDAVKNMRNLDYLAEKHCEFLISVEEKSREFLSLWDSEAAADFASFVDDGLDPADTVHRMVIMFHSMQHAFQQVGESFGKVSRVLLARRRFDTEEDTQLVDDKLDDLHFLNSSVKSKNGFHELAGKLKTDIHEGIRAKELRSLEEELLLLQRDFTPIQLSAKLARKANEMKVKASLAEAFELSFVEEKAKEVNGLLATLREQVTEVESTSGENVFQAVNQAQETAQEARELLYALREEAKTLLPALPRSLFSLRKLMFVEETERMHDLCVLEGKEILNILEEAKARAQKWLDPEDYSPGHFHQLGTEVFEGLLSTVRQLKGEVGSRVSRSRMAFMESQEAESPEAALSVMKSQTRSLVQLVKVKEEARLVLLDIKSLELLKKDIDLLQAAGVVARLCKVSSTFAAVKALKSVAKDYSKAHKALMDAKTLVEVLNNILRLRSAVTAMYSAVAAHKTGEDFEEVQNPL</sequence>
<keyword evidence="1" id="KW-0175">Coiled coil</keyword>
<reference evidence="4" key="2">
    <citation type="submission" date="2013-10" db="EMBL/GenBank/DDBJ databases">
        <authorList>
            <person name="Aslett M."/>
        </authorList>
    </citation>
    <scope>NUCLEOTIDE SEQUENCE [LARGE SCALE GENOMIC DNA]</scope>
    <source>
        <strain evidence="4">Houghton</strain>
    </source>
</reference>
<dbReference type="VEuPathDB" id="ToxoDB:ENH_00077170"/>
<evidence type="ECO:0000313" key="4">
    <source>
        <dbReference type="EMBL" id="CDJ70041.1"/>
    </source>
</evidence>
<feature type="coiled-coil region" evidence="1">
    <location>
        <begin position="380"/>
        <end position="436"/>
    </location>
</feature>
<dbReference type="EMBL" id="HG725852">
    <property type="protein sequence ID" value="CDJ70041.1"/>
    <property type="molecule type" value="Genomic_DNA"/>
</dbReference>
<dbReference type="AlphaFoldDB" id="U6N862"/>
<keyword evidence="5" id="KW-1185">Reference proteome</keyword>
<name>U6N862_9EIME</name>
<evidence type="ECO:0000256" key="3">
    <source>
        <dbReference type="SAM" id="Phobius"/>
    </source>
</evidence>
<keyword evidence="3" id="KW-1133">Transmembrane helix</keyword>
<evidence type="ECO:0000256" key="2">
    <source>
        <dbReference type="SAM" id="MobiDB-lite"/>
    </source>
</evidence>
<keyword evidence="3" id="KW-0812">Transmembrane</keyword>
<gene>
    <name evidence="4" type="ORF">ENH_00077170</name>
</gene>
<dbReference type="GeneID" id="25477847"/>
<dbReference type="OrthoDB" id="10335129at2759"/>
<feature type="transmembrane region" description="Helical" evidence="3">
    <location>
        <begin position="59"/>
        <end position="78"/>
    </location>
</feature>
<proteinExistence type="predicted"/>
<organism evidence="4 5">
    <name type="scientific">Eimeria necatrix</name>
    <dbReference type="NCBI Taxonomy" id="51315"/>
    <lineage>
        <taxon>Eukaryota</taxon>
        <taxon>Sar</taxon>
        <taxon>Alveolata</taxon>
        <taxon>Apicomplexa</taxon>
        <taxon>Conoidasida</taxon>
        <taxon>Coccidia</taxon>
        <taxon>Eucoccidiorida</taxon>
        <taxon>Eimeriorina</taxon>
        <taxon>Eimeriidae</taxon>
        <taxon>Eimeria</taxon>
    </lineage>
</organism>